<name>A0A067N3U1_BOTB1</name>
<protein>
    <submittedName>
        <fullName evidence="1">Uncharacterized protein</fullName>
    </submittedName>
</protein>
<accession>A0A067N3U1</accession>
<dbReference type="EMBL" id="KL198021">
    <property type="protein sequence ID" value="KDQ18421.1"/>
    <property type="molecule type" value="Genomic_DNA"/>
</dbReference>
<dbReference type="OrthoDB" id="3363652at2759"/>
<dbReference type="Proteomes" id="UP000027195">
    <property type="component" value="Unassembled WGS sequence"/>
</dbReference>
<reference evidence="2" key="1">
    <citation type="journal article" date="2014" name="Proc. Natl. Acad. Sci. U.S.A.">
        <title>Extensive sampling of basidiomycete genomes demonstrates inadequacy of the white-rot/brown-rot paradigm for wood decay fungi.</title>
        <authorList>
            <person name="Riley R."/>
            <person name="Salamov A.A."/>
            <person name="Brown D.W."/>
            <person name="Nagy L.G."/>
            <person name="Floudas D."/>
            <person name="Held B.W."/>
            <person name="Levasseur A."/>
            <person name="Lombard V."/>
            <person name="Morin E."/>
            <person name="Otillar R."/>
            <person name="Lindquist E.A."/>
            <person name="Sun H."/>
            <person name="LaButti K.M."/>
            <person name="Schmutz J."/>
            <person name="Jabbour D."/>
            <person name="Luo H."/>
            <person name="Baker S.E."/>
            <person name="Pisabarro A.G."/>
            <person name="Walton J.D."/>
            <person name="Blanchette R.A."/>
            <person name="Henrissat B."/>
            <person name="Martin F."/>
            <person name="Cullen D."/>
            <person name="Hibbett D.S."/>
            <person name="Grigoriev I.V."/>
        </authorList>
    </citation>
    <scope>NUCLEOTIDE SEQUENCE [LARGE SCALE GENOMIC DNA]</scope>
    <source>
        <strain evidence="2">FD-172 SS1</strain>
    </source>
</reference>
<gene>
    <name evidence="1" type="ORF">BOTBODRAFT_95376</name>
</gene>
<dbReference type="HOGENOM" id="CLU_119163_1_0_1"/>
<evidence type="ECO:0000313" key="1">
    <source>
        <dbReference type="EMBL" id="KDQ18421.1"/>
    </source>
</evidence>
<sequence length="106" mass="12273">PFKESRVRKILGMVDIGDDLMEEQRREVQALIAEFADVFALSLKEVLPIDFIEHKLNVDELVKLPKRVHQRPLTEAQREWYMEVIDDMEAAGIISRIPPEEVKCAS</sequence>
<feature type="non-terminal residue" evidence="1">
    <location>
        <position position="1"/>
    </location>
</feature>
<keyword evidence="2" id="KW-1185">Reference proteome</keyword>
<evidence type="ECO:0000313" key="2">
    <source>
        <dbReference type="Proteomes" id="UP000027195"/>
    </source>
</evidence>
<dbReference type="AlphaFoldDB" id="A0A067N3U1"/>
<feature type="non-terminal residue" evidence="1">
    <location>
        <position position="106"/>
    </location>
</feature>
<organism evidence="1 2">
    <name type="scientific">Botryobasidium botryosum (strain FD-172 SS1)</name>
    <dbReference type="NCBI Taxonomy" id="930990"/>
    <lineage>
        <taxon>Eukaryota</taxon>
        <taxon>Fungi</taxon>
        <taxon>Dikarya</taxon>
        <taxon>Basidiomycota</taxon>
        <taxon>Agaricomycotina</taxon>
        <taxon>Agaricomycetes</taxon>
        <taxon>Cantharellales</taxon>
        <taxon>Botryobasidiaceae</taxon>
        <taxon>Botryobasidium</taxon>
    </lineage>
</organism>
<dbReference type="InParanoid" id="A0A067N3U1"/>
<proteinExistence type="predicted"/>